<protein>
    <submittedName>
        <fullName evidence="1">Uncharacterized protein</fullName>
    </submittedName>
</protein>
<gene>
    <name evidence="1" type="ORF">EXN22_05055</name>
</gene>
<accession>A0A411ME74</accession>
<dbReference type="RefSeq" id="WP_130263036.1">
    <property type="nucleotide sequence ID" value="NZ_CP035952.1"/>
</dbReference>
<evidence type="ECO:0000313" key="2">
    <source>
        <dbReference type="Proteomes" id="UP000291130"/>
    </source>
</evidence>
<dbReference type="EMBL" id="CP035952">
    <property type="protein sequence ID" value="QBF25086.1"/>
    <property type="molecule type" value="Genomic_DNA"/>
</dbReference>
<proteinExistence type="predicted"/>
<organism evidence="1 2">
    <name type="scientific">Pseudomonas tructae</name>
    <dbReference type="NCBI Taxonomy" id="2518644"/>
    <lineage>
        <taxon>Bacteria</taxon>
        <taxon>Pseudomonadati</taxon>
        <taxon>Pseudomonadota</taxon>
        <taxon>Gammaproteobacteria</taxon>
        <taxon>Pseudomonadales</taxon>
        <taxon>Pseudomonadaceae</taxon>
        <taxon>Pseudomonas</taxon>
    </lineage>
</organism>
<dbReference type="KEGG" id="ptk:EXN22_05055"/>
<name>A0A411ME74_9PSED</name>
<evidence type="ECO:0000313" key="1">
    <source>
        <dbReference type="EMBL" id="QBF25086.1"/>
    </source>
</evidence>
<dbReference type="AlphaFoldDB" id="A0A411ME74"/>
<sequence length="214" mass="23420">MAVGLGLLSWFGWLQVQAQHVQWAIERVGGNTVLEDTRPQPDDDEQRFLEALSLNPTPSVRERVLNPEICRSMDEHCALVNLGMLNFMMLDMPGKFSTLGTLDAYINHWKSQGGKGCPAVEEISALVRASSQALTLQGDERARSAQQAFTQFQAPGGVLGVLDSAECKTYFVNKPFMARAYLAHLGYLLALAQGKHSAQAAYLTSLPAVLSILK</sequence>
<reference evidence="1 2" key="1">
    <citation type="submission" date="2019-02" db="EMBL/GenBank/DDBJ databases">
        <title>Complete genome sequence of Pseudomonas sp. SNU WT1 isolated from rainbow trout.</title>
        <authorList>
            <person name="Oh W.T."/>
            <person name="Park S.C."/>
        </authorList>
    </citation>
    <scope>NUCLEOTIDE SEQUENCE [LARGE SCALE GENOMIC DNA]</scope>
    <source>
        <strain evidence="1 2">SNU WT1</strain>
    </source>
</reference>
<keyword evidence="2" id="KW-1185">Reference proteome</keyword>
<dbReference type="Proteomes" id="UP000291130">
    <property type="component" value="Chromosome"/>
</dbReference>
<dbReference type="OrthoDB" id="10004910at2"/>